<dbReference type="PRINTS" id="PR00737">
    <property type="entry name" value="GLHYDRLASE16"/>
</dbReference>
<evidence type="ECO:0000313" key="12">
    <source>
        <dbReference type="EMBL" id="ARN81304.1"/>
    </source>
</evidence>
<dbReference type="PROSITE" id="PS51762">
    <property type="entry name" value="GH16_2"/>
    <property type="match status" value="1"/>
</dbReference>
<dbReference type="Gene3D" id="2.60.120.200">
    <property type="match status" value="1"/>
</dbReference>
<evidence type="ECO:0000256" key="4">
    <source>
        <dbReference type="ARBA" id="ARBA00023295"/>
    </source>
</evidence>
<feature type="region of interest" description="Disordered" evidence="9">
    <location>
        <begin position="115"/>
        <end position="156"/>
    </location>
</feature>
<organism evidence="12 13">
    <name type="scientific">Methylocystis bryophila</name>
    <dbReference type="NCBI Taxonomy" id="655015"/>
    <lineage>
        <taxon>Bacteria</taxon>
        <taxon>Pseudomonadati</taxon>
        <taxon>Pseudomonadota</taxon>
        <taxon>Alphaproteobacteria</taxon>
        <taxon>Hyphomicrobiales</taxon>
        <taxon>Methylocystaceae</taxon>
        <taxon>Methylocystis</taxon>
    </lineage>
</organism>
<dbReference type="AlphaFoldDB" id="A0A1W6MUP3"/>
<evidence type="ECO:0000256" key="9">
    <source>
        <dbReference type="SAM" id="MobiDB-lite"/>
    </source>
</evidence>
<evidence type="ECO:0000259" key="11">
    <source>
        <dbReference type="PROSITE" id="PS51762"/>
    </source>
</evidence>
<dbReference type="EMBL" id="CP019948">
    <property type="protein sequence ID" value="ARN81304.1"/>
    <property type="molecule type" value="Genomic_DNA"/>
</dbReference>
<dbReference type="InterPro" id="IPR008264">
    <property type="entry name" value="Beta_glucanase"/>
</dbReference>
<comment type="similarity">
    <text evidence="1">Belongs to the glycosyl hydrolase 16 family.</text>
</comment>
<evidence type="ECO:0000256" key="10">
    <source>
        <dbReference type="SAM" id="SignalP"/>
    </source>
</evidence>
<reference evidence="12 13" key="1">
    <citation type="submission" date="2017-02" db="EMBL/GenBank/DDBJ databases">
        <authorList>
            <person name="Peterson S.W."/>
        </authorList>
    </citation>
    <scope>NUCLEOTIDE SEQUENCE [LARGE SCALE GENOMIC DNA]</scope>
    <source>
        <strain evidence="12 13">S285</strain>
    </source>
</reference>
<evidence type="ECO:0000256" key="3">
    <source>
        <dbReference type="ARBA" id="ARBA00022801"/>
    </source>
</evidence>
<proteinExistence type="inferred from homology"/>
<evidence type="ECO:0000256" key="8">
    <source>
        <dbReference type="PIRSR" id="PIRSR608264-1"/>
    </source>
</evidence>
<evidence type="ECO:0000256" key="5">
    <source>
        <dbReference type="ARBA" id="ARBA00029722"/>
    </source>
</evidence>
<dbReference type="GO" id="GO:0004553">
    <property type="term" value="F:hydrolase activity, hydrolyzing O-glycosyl compounds"/>
    <property type="evidence" value="ECO:0007669"/>
    <property type="project" value="InterPro"/>
</dbReference>
<dbReference type="InterPro" id="IPR013320">
    <property type="entry name" value="ConA-like_dom_sf"/>
</dbReference>
<protein>
    <recommendedName>
        <fullName evidence="2">Beta-glucanase</fullName>
    </recommendedName>
    <alternativeName>
        <fullName evidence="7">1,3-1,4-beta-D-glucan 4-glucanohydrolase</fullName>
    </alternativeName>
    <alternativeName>
        <fullName evidence="6">Endo-beta-1,3-1,4 glucanase</fullName>
    </alternativeName>
    <alternativeName>
        <fullName evidence="5">Lichenase</fullName>
    </alternativeName>
</protein>
<dbReference type="GO" id="GO:0005975">
    <property type="term" value="P:carbohydrate metabolic process"/>
    <property type="evidence" value="ECO:0007669"/>
    <property type="project" value="InterPro"/>
</dbReference>
<name>A0A1W6MUP3_9HYPH</name>
<dbReference type="Pfam" id="PF00722">
    <property type="entry name" value="Glyco_hydro_16"/>
    <property type="match status" value="1"/>
</dbReference>
<feature type="active site" description="Nucleophile" evidence="8">
    <location>
        <position position="264"/>
    </location>
</feature>
<accession>A0A1W6MUP3</accession>
<dbReference type="OrthoDB" id="9809583at2"/>
<dbReference type="RefSeq" id="WP_085771399.1">
    <property type="nucleotide sequence ID" value="NZ_AP027149.1"/>
</dbReference>
<evidence type="ECO:0000256" key="2">
    <source>
        <dbReference type="ARBA" id="ARBA00014569"/>
    </source>
</evidence>
<dbReference type="Proteomes" id="UP000193978">
    <property type="component" value="Chromosome"/>
</dbReference>
<keyword evidence="10" id="KW-0732">Signal</keyword>
<keyword evidence="4" id="KW-0326">Glycosidase</keyword>
<dbReference type="STRING" id="655015.B1812_09680"/>
<dbReference type="PANTHER" id="PTHR31062">
    <property type="entry name" value="XYLOGLUCAN ENDOTRANSGLUCOSYLASE/HYDROLASE PROTEIN 8-RELATED"/>
    <property type="match status" value="1"/>
</dbReference>
<keyword evidence="13" id="KW-1185">Reference proteome</keyword>
<dbReference type="Gene3D" id="1.20.120.660">
    <property type="entry name" value="IL-4 antagonist (De novo design) like domain"/>
    <property type="match status" value="1"/>
</dbReference>
<evidence type="ECO:0000256" key="7">
    <source>
        <dbReference type="ARBA" id="ARBA00031665"/>
    </source>
</evidence>
<sequence>MKHWFLVFLICMATSALAAPNQPRAGRLESAILDTEEAFKRGKDGDGKALATHADAALRNAEAAAKMKADDFEVRKAITLLKLAAYHGRHRQLDVAVRQAEDALSQLHAALSGASPSLPAASGGGDHAEARAAARSEGPIRAGEQTSTAAGETAQKGGPLLHQEFLPWEGNLSSDQIWRIAGVWTGTGNNVLDPALASLMSVHNGQPGGFLSLSVKANALRGSEIQTLPSYGYGYYETRMKVTDVPGVCASFFWVEAPKYGPREWDVEFLTNEPWISSANSGKVHLFIHPANIEYIVELPFNPSHDFHRYGFLWTAQSIAFTVDGQIVHRFSDSSLNTNAKGFIMMNTWTGKADWGGGPPTSDATSYYDWVKFWPGVDSPQE</sequence>
<gene>
    <name evidence="12" type="ORF">B1812_09680</name>
</gene>
<dbReference type="KEGG" id="mbry:B1812_09680"/>
<dbReference type="Pfam" id="PF16785">
    <property type="entry name" value="SMBP"/>
    <property type="match status" value="1"/>
</dbReference>
<feature type="signal peptide" evidence="10">
    <location>
        <begin position="1"/>
        <end position="18"/>
    </location>
</feature>
<dbReference type="InterPro" id="IPR000757">
    <property type="entry name" value="Beta-glucanase-like"/>
</dbReference>
<feature type="domain" description="GH16" evidence="11">
    <location>
        <begin position="153"/>
        <end position="379"/>
    </location>
</feature>
<dbReference type="CDD" id="cd00413">
    <property type="entry name" value="Glyco_hydrolase_16"/>
    <property type="match status" value="1"/>
</dbReference>
<dbReference type="InterPro" id="IPR031877">
    <property type="entry name" value="SmbP"/>
</dbReference>
<keyword evidence="3" id="KW-0378">Hydrolase</keyword>
<dbReference type="GO" id="GO:0046872">
    <property type="term" value="F:metal ion binding"/>
    <property type="evidence" value="ECO:0007669"/>
    <property type="project" value="InterPro"/>
</dbReference>
<evidence type="ECO:0000256" key="6">
    <source>
        <dbReference type="ARBA" id="ARBA00029771"/>
    </source>
</evidence>
<feature type="active site" description="Proton donor" evidence="8">
    <location>
        <position position="268"/>
    </location>
</feature>
<evidence type="ECO:0000256" key="1">
    <source>
        <dbReference type="ARBA" id="ARBA00006865"/>
    </source>
</evidence>
<feature type="chain" id="PRO_5013230069" description="Beta-glucanase" evidence="10">
    <location>
        <begin position="19"/>
        <end position="382"/>
    </location>
</feature>
<dbReference type="InterPro" id="IPR044791">
    <property type="entry name" value="Beta-glucanase/XTH"/>
</dbReference>
<dbReference type="CDD" id="cd13840">
    <property type="entry name" value="SMBP_like"/>
    <property type="match status" value="1"/>
</dbReference>
<evidence type="ECO:0000313" key="13">
    <source>
        <dbReference type="Proteomes" id="UP000193978"/>
    </source>
</evidence>
<dbReference type="SUPFAM" id="SSF49899">
    <property type="entry name" value="Concanavalin A-like lectins/glucanases"/>
    <property type="match status" value="1"/>
</dbReference>